<feature type="transmembrane region" description="Helical" evidence="5">
    <location>
        <begin position="142"/>
        <end position="162"/>
    </location>
</feature>
<keyword evidence="8" id="KW-1185">Reference proteome</keyword>
<comment type="caution">
    <text evidence="7">The sequence shown here is derived from an EMBL/GenBank/DDBJ whole genome shotgun (WGS) entry which is preliminary data.</text>
</comment>
<gene>
    <name evidence="7" type="ORF">K7432_001303</name>
</gene>
<dbReference type="PROSITE" id="PS00217">
    <property type="entry name" value="SUGAR_TRANSPORT_2"/>
    <property type="match status" value="1"/>
</dbReference>
<keyword evidence="4 5" id="KW-0472">Membrane</keyword>
<feature type="transmembrane region" description="Helical" evidence="5">
    <location>
        <begin position="442"/>
        <end position="462"/>
    </location>
</feature>
<dbReference type="Gene3D" id="1.20.1250.20">
    <property type="entry name" value="MFS general substrate transporter like domains"/>
    <property type="match status" value="2"/>
</dbReference>
<dbReference type="InterPro" id="IPR036259">
    <property type="entry name" value="MFS_trans_sf"/>
</dbReference>
<dbReference type="InterPro" id="IPR005828">
    <property type="entry name" value="MFS_sugar_transport-like"/>
</dbReference>
<feature type="transmembrane region" description="Helical" evidence="5">
    <location>
        <begin position="36"/>
        <end position="61"/>
    </location>
</feature>
<evidence type="ECO:0000256" key="2">
    <source>
        <dbReference type="ARBA" id="ARBA00022692"/>
    </source>
</evidence>
<feature type="transmembrane region" description="Helical" evidence="5">
    <location>
        <begin position="343"/>
        <end position="366"/>
    </location>
</feature>
<dbReference type="SUPFAM" id="SSF103473">
    <property type="entry name" value="MFS general substrate transporter"/>
    <property type="match status" value="1"/>
</dbReference>
<protein>
    <recommendedName>
        <fullName evidence="6">Major facilitator superfamily (MFS) profile domain-containing protein</fullName>
    </recommendedName>
</protein>
<feature type="transmembrane region" description="Helical" evidence="5">
    <location>
        <begin position="409"/>
        <end position="430"/>
    </location>
</feature>
<dbReference type="InterPro" id="IPR005829">
    <property type="entry name" value="Sugar_transporter_CS"/>
</dbReference>
<evidence type="ECO:0000313" key="8">
    <source>
        <dbReference type="Proteomes" id="UP001479436"/>
    </source>
</evidence>
<evidence type="ECO:0000256" key="3">
    <source>
        <dbReference type="ARBA" id="ARBA00022989"/>
    </source>
</evidence>
<dbReference type="InterPro" id="IPR020846">
    <property type="entry name" value="MFS_dom"/>
</dbReference>
<feature type="transmembrane region" description="Helical" evidence="5">
    <location>
        <begin position="303"/>
        <end position="323"/>
    </location>
</feature>
<dbReference type="EMBL" id="JASJQH010000028">
    <property type="protein sequence ID" value="KAK9768226.1"/>
    <property type="molecule type" value="Genomic_DNA"/>
</dbReference>
<evidence type="ECO:0000256" key="4">
    <source>
        <dbReference type="ARBA" id="ARBA00023136"/>
    </source>
</evidence>
<keyword evidence="3 5" id="KW-1133">Transmembrane helix</keyword>
<sequence length="516" mass="56816">MARETSPLLKNESSEARQQVLDVLDETKLSWYHLKAVLVSGIGFFTDAYDLFIVNLAVPMIGMSYYDSFEDGRVPSSVDALIKGTAAVGTLVGQLLFGVLADRLGRKKIYGVELIIMVIGALGCALSFNAFPGLNMVSMLCFWRLILGFGIGGDYPVSAVITSEFAHAKHRGKMVAAVFAMQGLGILCAALVSLGVLVYFQKNIQEDPYTVDYVWRLIVGFGAIPALFTVYYRMTIPETPRFTMDVEGDVGRAVADTSKFTGQAIQYIDSSASSETLAHRAPTRRSMWIEFREYFGQWKNFKVLLGCSLAWFSLDVAFYGLGLNTSVVLTAIGYSDKSTPYNLLYSLAAGNALISLIGTVPGYWISVFFIDKIGRKPIQILGFFMLTIILLILGLWYETLIANSHRLFIGLYIVGQLFFNFGPNTTTFVIPSEVFPTRFRSTGHGISAACGKLGAILATTTFGPLQDIGGKGKFIPYLMLIFSMFMFIGLLATFLIPETKDKSLESIVEDELKESK</sequence>
<accession>A0ABR2X3A0</accession>
<dbReference type="PROSITE" id="PS50850">
    <property type="entry name" value="MFS"/>
    <property type="match status" value="1"/>
</dbReference>
<dbReference type="Pfam" id="PF00083">
    <property type="entry name" value="Sugar_tr"/>
    <property type="match status" value="1"/>
</dbReference>
<feature type="transmembrane region" description="Helical" evidence="5">
    <location>
        <begin position="112"/>
        <end position="130"/>
    </location>
</feature>
<feature type="transmembrane region" description="Helical" evidence="5">
    <location>
        <begin position="174"/>
        <end position="201"/>
    </location>
</feature>
<feature type="transmembrane region" description="Helical" evidence="5">
    <location>
        <begin position="81"/>
        <end position="100"/>
    </location>
</feature>
<name>A0ABR2X3A0_9FUNG</name>
<organism evidence="7 8">
    <name type="scientific">Basidiobolus ranarum</name>
    <dbReference type="NCBI Taxonomy" id="34480"/>
    <lineage>
        <taxon>Eukaryota</taxon>
        <taxon>Fungi</taxon>
        <taxon>Fungi incertae sedis</taxon>
        <taxon>Zoopagomycota</taxon>
        <taxon>Entomophthoromycotina</taxon>
        <taxon>Basidiobolomycetes</taxon>
        <taxon>Basidiobolales</taxon>
        <taxon>Basidiobolaceae</taxon>
        <taxon>Basidiobolus</taxon>
    </lineage>
</organism>
<comment type="subcellular location">
    <subcellularLocation>
        <location evidence="1">Membrane</location>
        <topology evidence="1">Multi-pass membrane protein</topology>
    </subcellularLocation>
</comment>
<feature type="transmembrane region" description="Helical" evidence="5">
    <location>
        <begin position="378"/>
        <end position="397"/>
    </location>
</feature>
<feature type="transmembrane region" description="Helical" evidence="5">
    <location>
        <begin position="213"/>
        <end position="232"/>
    </location>
</feature>
<keyword evidence="2 5" id="KW-0812">Transmembrane</keyword>
<dbReference type="PROSITE" id="PS00216">
    <property type="entry name" value="SUGAR_TRANSPORT_1"/>
    <property type="match status" value="1"/>
</dbReference>
<evidence type="ECO:0000259" key="6">
    <source>
        <dbReference type="PROSITE" id="PS50850"/>
    </source>
</evidence>
<dbReference type="PANTHER" id="PTHR24064">
    <property type="entry name" value="SOLUTE CARRIER FAMILY 22 MEMBER"/>
    <property type="match status" value="1"/>
</dbReference>
<evidence type="ECO:0000313" key="7">
    <source>
        <dbReference type="EMBL" id="KAK9768226.1"/>
    </source>
</evidence>
<dbReference type="CDD" id="cd17364">
    <property type="entry name" value="MFS_PhT"/>
    <property type="match status" value="1"/>
</dbReference>
<evidence type="ECO:0000256" key="5">
    <source>
        <dbReference type="SAM" id="Phobius"/>
    </source>
</evidence>
<proteinExistence type="predicted"/>
<feature type="transmembrane region" description="Helical" evidence="5">
    <location>
        <begin position="474"/>
        <end position="496"/>
    </location>
</feature>
<feature type="domain" description="Major facilitator superfamily (MFS) profile" evidence="6">
    <location>
        <begin position="36"/>
        <end position="501"/>
    </location>
</feature>
<reference evidence="7 8" key="1">
    <citation type="submission" date="2023-04" db="EMBL/GenBank/DDBJ databases">
        <title>Genome of Basidiobolus ranarum AG-B5.</title>
        <authorList>
            <person name="Stajich J.E."/>
            <person name="Carter-House D."/>
            <person name="Gryganskyi A."/>
        </authorList>
    </citation>
    <scope>NUCLEOTIDE SEQUENCE [LARGE SCALE GENOMIC DNA]</scope>
    <source>
        <strain evidence="7 8">AG-B5</strain>
    </source>
</reference>
<evidence type="ECO:0000256" key="1">
    <source>
        <dbReference type="ARBA" id="ARBA00004141"/>
    </source>
</evidence>
<dbReference type="Proteomes" id="UP001479436">
    <property type="component" value="Unassembled WGS sequence"/>
</dbReference>